<dbReference type="GeneID" id="81393212"/>
<evidence type="ECO:0000259" key="1">
    <source>
        <dbReference type="Pfam" id="PF01266"/>
    </source>
</evidence>
<protein>
    <recommendedName>
        <fullName evidence="1">FAD dependent oxidoreductase domain-containing protein</fullName>
    </recommendedName>
</protein>
<comment type="caution">
    <text evidence="2">The sequence shown here is derived from an EMBL/GenBank/DDBJ whole genome shotgun (WGS) entry which is preliminary data.</text>
</comment>
<dbReference type="Gene3D" id="3.50.50.60">
    <property type="entry name" value="FAD/NAD(P)-binding domain"/>
    <property type="match status" value="1"/>
</dbReference>
<proteinExistence type="predicted"/>
<reference evidence="2" key="1">
    <citation type="submission" date="2022-11" db="EMBL/GenBank/DDBJ databases">
        <authorList>
            <person name="Petersen C."/>
        </authorList>
    </citation>
    <scope>NUCLEOTIDE SEQUENCE</scope>
    <source>
        <strain evidence="2">IBT 34128</strain>
    </source>
</reference>
<reference evidence="2" key="2">
    <citation type="journal article" date="2023" name="IMA Fungus">
        <title>Comparative genomic study of the Penicillium genus elucidates a diverse pangenome and 15 lateral gene transfer events.</title>
        <authorList>
            <person name="Petersen C."/>
            <person name="Sorensen T."/>
            <person name="Nielsen M.R."/>
            <person name="Sondergaard T.E."/>
            <person name="Sorensen J.L."/>
            <person name="Fitzpatrick D.A."/>
            <person name="Frisvad J.C."/>
            <person name="Nielsen K.L."/>
        </authorList>
    </citation>
    <scope>NUCLEOTIDE SEQUENCE</scope>
    <source>
        <strain evidence="2">IBT 34128</strain>
    </source>
</reference>
<dbReference type="InterPro" id="IPR006076">
    <property type="entry name" value="FAD-dep_OxRdtase"/>
</dbReference>
<evidence type="ECO:0000313" key="2">
    <source>
        <dbReference type="EMBL" id="KAJ5101240.1"/>
    </source>
</evidence>
<dbReference type="Gene3D" id="3.30.9.10">
    <property type="entry name" value="D-Amino Acid Oxidase, subunit A, domain 2"/>
    <property type="match status" value="1"/>
</dbReference>
<dbReference type="OrthoDB" id="512662at2759"/>
<name>A0A9W9FJF4_9EURO</name>
<dbReference type="RefSeq" id="XP_056512071.1">
    <property type="nucleotide sequence ID" value="XM_056654044.1"/>
</dbReference>
<dbReference type="Proteomes" id="UP001141434">
    <property type="component" value="Unassembled WGS sequence"/>
</dbReference>
<accession>A0A9W9FJF4</accession>
<dbReference type="EMBL" id="JAPMSZ010000005">
    <property type="protein sequence ID" value="KAJ5101240.1"/>
    <property type="molecule type" value="Genomic_DNA"/>
</dbReference>
<dbReference type="InterPro" id="IPR036188">
    <property type="entry name" value="FAD/NAD-bd_sf"/>
</dbReference>
<keyword evidence="3" id="KW-1185">Reference proteome</keyword>
<gene>
    <name evidence="2" type="ORF">NUU61_003462</name>
</gene>
<dbReference type="AlphaFoldDB" id="A0A9W9FJF4"/>
<sequence length="248" mass="27315">MHGLVEKYDALQTMDMQRIKKLRVFLADETFHQFKTSIARLEGDYPTPKGLYKILEADFVLKRPSVTPIAGPTISWGFHHPPSYEAQGNCYGHGIYYLGQSAKTGYFYFGGENARVEESVSPDDSFMNEDSVTHLLSVLPQFFGKDSSPPWRLVSAWSGIMGFSFDGLPLVGRLSSDLSGRIGDEEWIAAGFNGYGMANCLMSGEGLTLMMLGKNVSHWLPSAYGTGEKRLGETSTVSRATKGLSSKL</sequence>
<organism evidence="2 3">
    <name type="scientific">Penicillium alfredii</name>
    <dbReference type="NCBI Taxonomy" id="1506179"/>
    <lineage>
        <taxon>Eukaryota</taxon>
        <taxon>Fungi</taxon>
        <taxon>Dikarya</taxon>
        <taxon>Ascomycota</taxon>
        <taxon>Pezizomycotina</taxon>
        <taxon>Eurotiomycetes</taxon>
        <taxon>Eurotiomycetidae</taxon>
        <taxon>Eurotiales</taxon>
        <taxon>Aspergillaceae</taxon>
        <taxon>Penicillium</taxon>
    </lineage>
</organism>
<feature type="domain" description="FAD dependent oxidoreductase" evidence="1">
    <location>
        <begin position="88"/>
        <end position="207"/>
    </location>
</feature>
<evidence type="ECO:0000313" key="3">
    <source>
        <dbReference type="Proteomes" id="UP001141434"/>
    </source>
</evidence>
<dbReference type="Pfam" id="PF01266">
    <property type="entry name" value="DAO"/>
    <property type="match status" value="1"/>
</dbReference>